<name>A0A1H4QPZ5_9ACTN</name>
<evidence type="ECO:0000256" key="1">
    <source>
        <dbReference type="ARBA" id="ARBA00010617"/>
    </source>
</evidence>
<dbReference type="InterPro" id="IPR002397">
    <property type="entry name" value="Cyt_P450_B"/>
</dbReference>
<dbReference type="Pfam" id="PF00067">
    <property type="entry name" value="p450"/>
    <property type="match status" value="1"/>
</dbReference>
<dbReference type="EMBL" id="FNTD01000004">
    <property type="protein sequence ID" value="SEC21716.1"/>
    <property type="molecule type" value="Genomic_DNA"/>
</dbReference>
<dbReference type="GO" id="GO:0005506">
    <property type="term" value="F:iron ion binding"/>
    <property type="evidence" value="ECO:0007669"/>
    <property type="project" value="InterPro"/>
</dbReference>
<keyword evidence="5 7" id="KW-0408">Iron</keyword>
<dbReference type="GeneID" id="95510681"/>
<reference evidence="8 9" key="1">
    <citation type="submission" date="2016-10" db="EMBL/GenBank/DDBJ databases">
        <authorList>
            <person name="de Groot N.N."/>
        </authorList>
    </citation>
    <scope>NUCLEOTIDE SEQUENCE [LARGE SCALE GENOMIC DNA]</scope>
    <source>
        <strain evidence="8 9">DSM 40306</strain>
    </source>
</reference>
<dbReference type="PRINTS" id="PR00359">
    <property type="entry name" value="BP450"/>
</dbReference>
<evidence type="ECO:0000256" key="7">
    <source>
        <dbReference type="RuleBase" id="RU000461"/>
    </source>
</evidence>
<evidence type="ECO:0000256" key="2">
    <source>
        <dbReference type="ARBA" id="ARBA00022617"/>
    </source>
</evidence>
<dbReference type="InterPro" id="IPR017972">
    <property type="entry name" value="Cyt_P450_CS"/>
</dbReference>
<keyword evidence="2 7" id="KW-0349">Heme</keyword>
<dbReference type="GO" id="GO:0016705">
    <property type="term" value="F:oxidoreductase activity, acting on paired donors, with incorporation or reduction of molecular oxygen"/>
    <property type="evidence" value="ECO:0007669"/>
    <property type="project" value="InterPro"/>
</dbReference>
<dbReference type="GO" id="GO:0020037">
    <property type="term" value="F:heme binding"/>
    <property type="evidence" value="ECO:0007669"/>
    <property type="project" value="InterPro"/>
</dbReference>
<sequence length="415" mass="45219">MDSRLAPLVLDPTGRARPSEEAALRAAGSAMLVDILGVTAWSVSDPFILKGLLNDPRVSKDASKHWPAFINGEITEKWPLALWVGVDNMFTAYGDDHRRLRRLVGKAFTARRTTAMVPRIEQITTRLIDQMAGTKPGAVVELREALAFPLPIQVIGDLMGLPEEVWPRFRTVVDGVFDTTLNKDEADANNVALYGILTELVAAKRSAPGADLTSALITARDDEGDGSVLTEKELLDILLLVISAGYETTVNLLDQAVTALLTHPDQLTHVRTEKASWDDVIEETLRYASPAVHLPMRYAVEDISLPDGILIRQGEAILASLGVAGRHPTLHGGAAGKFDFLRKDRQHLAFGHGAHFCLGAPLARAEARIALPTLFERFPDMALAVPADDLEPLASLLINGHRTLPVYLEPQRPSD</sequence>
<keyword evidence="6 7" id="KW-0503">Monooxygenase</keyword>
<dbReference type="FunFam" id="1.10.630.10:FF:000018">
    <property type="entry name" value="Cytochrome P450 monooxygenase"/>
    <property type="match status" value="1"/>
</dbReference>
<dbReference type="InterPro" id="IPR001128">
    <property type="entry name" value="Cyt_P450"/>
</dbReference>
<dbReference type="InterPro" id="IPR036396">
    <property type="entry name" value="Cyt_P450_sf"/>
</dbReference>
<protein>
    <submittedName>
        <fullName evidence="8">Cytochrome P450</fullName>
    </submittedName>
</protein>
<proteinExistence type="inferred from homology"/>
<evidence type="ECO:0000313" key="9">
    <source>
        <dbReference type="Proteomes" id="UP000182375"/>
    </source>
</evidence>
<gene>
    <name evidence="8" type="ORF">SAMN04490357_1467</name>
</gene>
<evidence type="ECO:0000256" key="6">
    <source>
        <dbReference type="ARBA" id="ARBA00023033"/>
    </source>
</evidence>
<dbReference type="Gene3D" id="1.10.630.10">
    <property type="entry name" value="Cytochrome P450"/>
    <property type="match status" value="1"/>
</dbReference>
<evidence type="ECO:0000256" key="3">
    <source>
        <dbReference type="ARBA" id="ARBA00022723"/>
    </source>
</evidence>
<evidence type="ECO:0000256" key="5">
    <source>
        <dbReference type="ARBA" id="ARBA00023004"/>
    </source>
</evidence>
<dbReference type="AlphaFoldDB" id="A0A1H4QPZ5"/>
<dbReference type="PANTHER" id="PTHR46696:SF1">
    <property type="entry name" value="CYTOCHROME P450 YJIB-RELATED"/>
    <property type="match status" value="1"/>
</dbReference>
<dbReference type="PANTHER" id="PTHR46696">
    <property type="entry name" value="P450, PUTATIVE (EUROFUNG)-RELATED"/>
    <property type="match status" value="1"/>
</dbReference>
<organism evidence="8 9">
    <name type="scientific">Streptomyces misionensis</name>
    <dbReference type="NCBI Taxonomy" id="67331"/>
    <lineage>
        <taxon>Bacteria</taxon>
        <taxon>Bacillati</taxon>
        <taxon>Actinomycetota</taxon>
        <taxon>Actinomycetes</taxon>
        <taxon>Kitasatosporales</taxon>
        <taxon>Streptomycetaceae</taxon>
        <taxon>Streptomyces</taxon>
    </lineage>
</organism>
<dbReference type="PRINTS" id="PR00385">
    <property type="entry name" value="P450"/>
</dbReference>
<dbReference type="CDD" id="cd11029">
    <property type="entry name" value="CYP107-like"/>
    <property type="match status" value="1"/>
</dbReference>
<dbReference type="RefSeq" id="WP_074991543.1">
    <property type="nucleotide sequence ID" value="NZ_FNTD01000004.1"/>
</dbReference>
<keyword evidence="3 7" id="KW-0479">Metal-binding</keyword>
<keyword evidence="4 7" id="KW-0560">Oxidoreductase</keyword>
<dbReference type="SUPFAM" id="SSF48264">
    <property type="entry name" value="Cytochrome P450"/>
    <property type="match status" value="1"/>
</dbReference>
<evidence type="ECO:0000313" key="8">
    <source>
        <dbReference type="EMBL" id="SEC21716.1"/>
    </source>
</evidence>
<accession>A0A1H4QPZ5</accession>
<dbReference type="PROSITE" id="PS00086">
    <property type="entry name" value="CYTOCHROME_P450"/>
    <property type="match status" value="1"/>
</dbReference>
<dbReference type="Proteomes" id="UP000182375">
    <property type="component" value="Unassembled WGS sequence"/>
</dbReference>
<dbReference type="GO" id="GO:0004497">
    <property type="term" value="F:monooxygenase activity"/>
    <property type="evidence" value="ECO:0007669"/>
    <property type="project" value="UniProtKB-KW"/>
</dbReference>
<dbReference type="STRING" id="67331.SAMN04490357_1467"/>
<comment type="similarity">
    <text evidence="1 7">Belongs to the cytochrome P450 family.</text>
</comment>
<evidence type="ECO:0000256" key="4">
    <source>
        <dbReference type="ARBA" id="ARBA00023002"/>
    </source>
</evidence>